<dbReference type="Pfam" id="PF17775">
    <property type="entry name" value="YchJ_M-like"/>
    <property type="match status" value="1"/>
</dbReference>
<dbReference type="EMBL" id="JAQOUE010000002">
    <property type="protein sequence ID" value="MDT7044281.1"/>
    <property type="molecule type" value="Genomic_DNA"/>
</dbReference>
<keyword evidence="3" id="KW-1185">Reference proteome</keyword>
<dbReference type="NCBIfam" id="NF002449">
    <property type="entry name" value="PRK01617.1"/>
    <property type="match status" value="1"/>
</dbReference>
<sequence>MECPCQSGAKYSQCCEPLIKGKKQAATAEQLMRARYTAYTQIEMDFIERTHDPKSRADIDMQGSRQWAESTNWQGLEIVETKQGGPDDESGTVEFKATFLTDEGPQIHHELSLFRKQDGTWYYHDSVQPKGQTVVRAQPKVGRNDPCTCGSGKKYKKCCGSN</sequence>
<dbReference type="InterPro" id="IPR004027">
    <property type="entry name" value="SEC_C_motif"/>
</dbReference>
<feature type="domain" description="YchJ-like middle NTF2-like" evidence="1">
    <location>
        <begin position="27"/>
        <end position="125"/>
    </location>
</feature>
<dbReference type="RefSeq" id="WP_313834866.1">
    <property type="nucleotide sequence ID" value="NZ_JAQOUE010000002.1"/>
</dbReference>
<dbReference type="SUPFAM" id="SSF54427">
    <property type="entry name" value="NTF2-like"/>
    <property type="match status" value="1"/>
</dbReference>
<comment type="caution">
    <text evidence="2">The sequence shown here is derived from an EMBL/GenBank/DDBJ whole genome shotgun (WGS) entry which is preliminary data.</text>
</comment>
<evidence type="ECO:0000313" key="3">
    <source>
        <dbReference type="Proteomes" id="UP001250932"/>
    </source>
</evidence>
<accession>A0ABU3KD24</accession>
<organism evidence="2 3">
    <name type="scientific">Candidatus Nitronereus thalassa</name>
    <dbReference type="NCBI Taxonomy" id="3020898"/>
    <lineage>
        <taxon>Bacteria</taxon>
        <taxon>Pseudomonadati</taxon>
        <taxon>Nitrospirota</taxon>
        <taxon>Nitrospiria</taxon>
        <taxon>Nitrospirales</taxon>
        <taxon>Nitrospiraceae</taxon>
        <taxon>Candidatus Nitronereus</taxon>
    </lineage>
</organism>
<dbReference type="Proteomes" id="UP001250932">
    <property type="component" value="Unassembled WGS sequence"/>
</dbReference>
<dbReference type="Gene3D" id="3.10.450.50">
    <property type="match status" value="1"/>
</dbReference>
<dbReference type="Pfam" id="PF02810">
    <property type="entry name" value="SEC-C"/>
    <property type="match status" value="2"/>
</dbReference>
<reference evidence="2 3" key="1">
    <citation type="journal article" date="2023" name="ISME J.">
        <title>Cultivation and genomic characterization of novel and ubiquitous marine nitrite-oxidizing bacteria from the Nitrospirales.</title>
        <authorList>
            <person name="Mueller A.J."/>
            <person name="Daebeler A."/>
            <person name="Herbold C.W."/>
            <person name="Kirkegaard R.H."/>
            <person name="Daims H."/>
        </authorList>
    </citation>
    <scope>NUCLEOTIDE SEQUENCE [LARGE SCALE GENOMIC DNA]</scope>
    <source>
        <strain evidence="2 3">EB</strain>
    </source>
</reference>
<protein>
    <submittedName>
        <fullName evidence="2">YchJ family protein</fullName>
    </submittedName>
</protein>
<name>A0ABU3KD24_9BACT</name>
<dbReference type="PANTHER" id="PTHR33747:SF1">
    <property type="entry name" value="ADENYLATE CYCLASE-ASSOCIATED CAP C-TERMINAL DOMAIN-CONTAINING PROTEIN"/>
    <property type="match status" value="1"/>
</dbReference>
<dbReference type="InterPro" id="IPR048469">
    <property type="entry name" value="YchJ-like_M"/>
</dbReference>
<evidence type="ECO:0000259" key="1">
    <source>
        <dbReference type="Pfam" id="PF17775"/>
    </source>
</evidence>
<proteinExistence type="predicted"/>
<dbReference type="InterPro" id="IPR032710">
    <property type="entry name" value="NTF2-like_dom_sf"/>
</dbReference>
<dbReference type="PANTHER" id="PTHR33747">
    <property type="entry name" value="UPF0225 PROTEIN SCO1677"/>
    <property type="match status" value="1"/>
</dbReference>
<gene>
    <name evidence="2" type="ORF">PPG34_18165</name>
</gene>
<dbReference type="NCBIfam" id="NF002486">
    <property type="entry name" value="PRK01752.1"/>
    <property type="match status" value="1"/>
</dbReference>
<dbReference type="SUPFAM" id="SSF103642">
    <property type="entry name" value="Sec-C motif"/>
    <property type="match status" value="1"/>
</dbReference>
<evidence type="ECO:0000313" key="2">
    <source>
        <dbReference type="EMBL" id="MDT7044281.1"/>
    </source>
</evidence>